<protein>
    <submittedName>
        <fullName evidence="2">IS200/IS605 family transposase</fullName>
    </submittedName>
</protein>
<dbReference type="AlphaFoldDB" id="A0A7M2RM93"/>
<dbReference type="InterPro" id="IPR002686">
    <property type="entry name" value="Transposase_17"/>
</dbReference>
<dbReference type="RefSeq" id="WP_193737403.1">
    <property type="nucleotide sequence ID" value="NZ_CP063304.1"/>
</dbReference>
<dbReference type="EMBL" id="CP063304">
    <property type="protein sequence ID" value="QOV21094.1"/>
    <property type="molecule type" value="Genomic_DNA"/>
</dbReference>
<dbReference type="Pfam" id="PF01797">
    <property type="entry name" value="Y1_Tnp"/>
    <property type="match status" value="1"/>
</dbReference>
<dbReference type="Gene3D" id="3.30.70.1290">
    <property type="entry name" value="Transposase IS200-like"/>
    <property type="match status" value="1"/>
</dbReference>
<evidence type="ECO:0000313" key="3">
    <source>
        <dbReference type="Proteomes" id="UP000593601"/>
    </source>
</evidence>
<feature type="domain" description="Transposase IS200-like" evidence="1">
    <location>
        <begin position="14"/>
        <end position="133"/>
    </location>
</feature>
<evidence type="ECO:0000259" key="1">
    <source>
        <dbReference type="SMART" id="SM01321"/>
    </source>
</evidence>
<reference evidence="2 3" key="1">
    <citation type="submission" date="2020-10" db="EMBL/GenBank/DDBJ databases">
        <title>Blautia liquoris sp.nov., isolated from the mud in a fermentation cellar used for the production of Chinese strong-flavoured liquor.</title>
        <authorList>
            <person name="Lu L."/>
        </authorList>
    </citation>
    <scope>NUCLEOTIDE SEQUENCE [LARGE SCALE GENOMIC DNA]</scope>
    <source>
        <strain evidence="2 3">LZLJ-3</strain>
    </source>
</reference>
<organism evidence="2 3">
    <name type="scientific">Blautia liquoris</name>
    <dbReference type="NCBI Taxonomy" id="2779518"/>
    <lineage>
        <taxon>Bacteria</taxon>
        <taxon>Bacillati</taxon>
        <taxon>Bacillota</taxon>
        <taxon>Clostridia</taxon>
        <taxon>Lachnospirales</taxon>
        <taxon>Lachnospiraceae</taxon>
        <taxon>Blautia</taxon>
    </lineage>
</organism>
<dbReference type="SUPFAM" id="SSF143422">
    <property type="entry name" value="Transposase IS200-like"/>
    <property type="match status" value="1"/>
</dbReference>
<dbReference type="GO" id="GO:0003677">
    <property type="term" value="F:DNA binding"/>
    <property type="evidence" value="ECO:0007669"/>
    <property type="project" value="InterPro"/>
</dbReference>
<dbReference type="GO" id="GO:0006313">
    <property type="term" value="P:DNA transposition"/>
    <property type="evidence" value="ECO:0007669"/>
    <property type="project" value="InterPro"/>
</dbReference>
<dbReference type="InterPro" id="IPR036515">
    <property type="entry name" value="Transposase_17_sf"/>
</dbReference>
<dbReference type="GO" id="GO:0004803">
    <property type="term" value="F:transposase activity"/>
    <property type="evidence" value="ECO:0007669"/>
    <property type="project" value="InterPro"/>
</dbReference>
<dbReference type="Proteomes" id="UP000593601">
    <property type="component" value="Chromosome"/>
</dbReference>
<evidence type="ECO:0000313" key="2">
    <source>
        <dbReference type="EMBL" id="QOV21094.1"/>
    </source>
</evidence>
<name>A0A7M2RM93_9FIRM</name>
<accession>A0A7M2RM93</accession>
<proteinExistence type="predicted"/>
<keyword evidence="3" id="KW-1185">Reference proteome</keyword>
<sequence>MIDVNKLDNNAHSVFLLYYHLIMVVKYRRKVIDDDSSKRAEEIFSYIAPKYGITLEEWNHDRDHVHVMFRAQPKSELSKFINAYKSAGSQLIKKEYPQIREKLWKEAFWSQSFCLLSAGGAPIETIRAYIESQGEKA</sequence>
<dbReference type="PANTHER" id="PTHR33360:SF4">
    <property type="entry name" value="TRANSPOSASE IS200-LIKE PROTEIN"/>
    <property type="match status" value="1"/>
</dbReference>
<dbReference type="SMART" id="SM01321">
    <property type="entry name" value="Y1_Tnp"/>
    <property type="match status" value="1"/>
</dbReference>
<dbReference type="NCBIfam" id="NF033573">
    <property type="entry name" value="transpos_IS200"/>
    <property type="match status" value="1"/>
</dbReference>
<dbReference type="KEGG" id="bliq:INP51_15015"/>
<gene>
    <name evidence="2" type="primary">tnpA</name>
    <name evidence="2" type="ORF">INP51_15015</name>
</gene>
<dbReference type="PANTHER" id="PTHR33360">
    <property type="entry name" value="TRANSPOSASE FOR INSERTION SEQUENCE ELEMENT IS200"/>
    <property type="match status" value="1"/>
</dbReference>